<organism evidence="7 8">
    <name type="scientific">Rubroshorea leprosula</name>
    <dbReference type="NCBI Taxonomy" id="152421"/>
    <lineage>
        <taxon>Eukaryota</taxon>
        <taxon>Viridiplantae</taxon>
        <taxon>Streptophyta</taxon>
        <taxon>Embryophyta</taxon>
        <taxon>Tracheophyta</taxon>
        <taxon>Spermatophyta</taxon>
        <taxon>Magnoliopsida</taxon>
        <taxon>eudicotyledons</taxon>
        <taxon>Gunneridae</taxon>
        <taxon>Pentapetalae</taxon>
        <taxon>rosids</taxon>
        <taxon>malvids</taxon>
        <taxon>Malvales</taxon>
        <taxon>Dipterocarpaceae</taxon>
        <taxon>Rubroshorea</taxon>
    </lineage>
</organism>
<keyword evidence="2" id="KW-0805">Transcription regulation</keyword>
<gene>
    <name evidence="7" type="ORF">SLEP1_g7176</name>
</gene>
<feature type="region of interest" description="Disordered" evidence="6">
    <location>
        <begin position="42"/>
        <end position="90"/>
    </location>
</feature>
<keyword evidence="3" id="KW-0238">DNA-binding</keyword>
<dbReference type="AlphaFoldDB" id="A0AAV5I3U3"/>
<dbReference type="PANTHER" id="PTHR31541:SF25">
    <property type="entry name" value="GAMMA-GLIADIN B"/>
    <property type="match status" value="1"/>
</dbReference>
<dbReference type="InterPro" id="IPR005508">
    <property type="entry name" value="At2g31720-like"/>
</dbReference>
<accession>A0AAV5I3U3</accession>
<evidence type="ECO:0000256" key="4">
    <source>
        <dbReference type="ARBA" id="ARBA00023163"/>
    </source>
</evidence>
<evidence type="ECO:0000313" key="7">
    <source>
        <dbReference type="EMBL" id="GKU93597.1"/>
    </source>
</evidence>
<dbReference type="EMBL" id="BPVZ01000007">
    <property type="protein sequence ID" value="GKU93597.1"/>
    <property type="molecule type" value="Genomic_DNA"/>
</dbReference>
<dbReference type="SUPFAM" id="SSF101936">
    <property type="entry name" value="DNA-binding pseudobarrel domain"/>
    <property type="match status" value="1"/>
</dbReference>
<evidence type="ECO:0000256" key="1">
    <source>
        <dbReference type="ARBA" id="ARBA00004123"/>
    </source>
</evidence>
<dbReference type="PANTHER" id="PTHR31541">
    <property type="entry name" value="B3 DOMAIN PLANT PROTEIN-RELATED"/>
    <property type="match status" value="1"/>
</dbReference>
<proteinExistence type="predicted"/>
<keyword evidence="5" id="KW-0539">Nucleus</keyword>
<dbReference type="Pfam" id="PF03754">
    <property type="entry name" value="At2g31720-like"/>
    <property type="match status" value="1"/>
</dbReference>
<reference evidence="7 8" key="1">
    <citation type="journal article" date="2021" name="Commun. Biol.">
        <title>The genome of Shorea leprosula (Dipterocarpaceae) highlights the ecological relevance of drought in aseasonal tropical rainforests.</title>
        <authorList>
            <person name="Ng K.K.S."/>
            <person name="Kobayashi M.J."/>
            <person name="Fawcett J.A."/>
            <person name="Hatakeyama M."/>
            <person name="Paape T."/>
            <person name="Ng C.H."/>
            <person name="Ang C.C."/>
            <person name="Tnah L.H."/>
            <person name="Lee C.T."/>
            <person name="Nishiyama T."/>
            <person name="Sese J."/>
            <person name="O'Brien M.J."/>
            <person name="Copetti D."/>
            <person name="Mohd Noor M.I."/>
            <person name="Ong R.C."/>
            <person name="Putra M."/>
            <person name="Sireger I.Z."/>
            <person name="Indrioko S."/>
            <person name="Kosugi Y."/>
            <person name="Izuno A."/>
            <person name="Isagi Y."/>
            <person name="Lee S.L."/>
            <person name="Shimizu K.K."/>
        </authorList>
    </citation>
    <scope>NUCLEOTIDE SEQUENCE [LARGE SCALE GENOMIC DNA]</scope>
    <source>
        <strain evidence="7">214</strain>
    </source>
</reference>
<comment type="subcellular location">
    <subcellularLocation>
        <location evidence="1">Nucleus</location>
    </subcellularLocation>
</comment>
<name>A0AAV5I3U3_9ROSI</name>
<evidence type="ECO:0000313" key="8">
    <source>
        <dbReference type="Proteomes" id="UP001054252"/>
    </source>
</evidence>
<feature type="compositionally biased region" description="Low complexity" evidence="6">
    <location>
        <begin position="48"/>
        <end position="66"/>
    </location>
</feature>
<protein>
    <recommendedName>
        <fullName evidence="9">B3 domain-containing protein</fullName>
    </recommendedName>
</protein>
<dbReference type="Proteomes" id="UP001054252">
    <property type="component" value="Unassembled WGS sequence"/>
</dbReference>
<evidence type="ECO:0008006" key="9">
    <source>
        <dbReference type="Google" id="ProtNLM"/>
    </source>
</evidence>
<keyword evidence="4" id="KW-0804">Transcription</keyword>
<evidence type="ECO:0000256" key="2">
    <source>
        <dbReference type="ARBA" id="ARBA00023015"/>
    </source>
</evidence>
<feature type="compositionally biased region" description="Pro residues" evidence="6">
    <location>
        <begin position="79"/>
        <end position="90"/>
    </location>
</feature>
<evidence type="ECO:0000256" key="6">
    <source>
        <dbReference type="SAM" id="MobiDB-lite"/>
    </source>
</evidence>
<evidence type="ECO:0000256" key="5">
    <source>
        <dbReference type="ARBA" id="ARBA00023242"/>
    </source>
</evidence>
<evidence type="ECO:0000256" key="3">
    <source>
        <dbReference type="ARBA" id="ARBA00023125"/>
    </source>
</evidence>
<dbReference type="GO" id="GO:0005634">
    <property type="term" value="C:nucleus"/>
    <property type="evidence" value="ECO:0007669"/>
    <property type="project" value="UniProtKB-SubCell"/>
</dbReference>
<keyword evidence="8" id="KW-1185">Reference proteome</keyword>
<dbReference type="InterPro" id="IPR015300">
    <property type="entry name" value="DNA-bd_pseudobarrel_sf"/>
</dbReference>
<comment type="caution">
    <text evidence="7">The sequence shown here is derived from an EMBL/GenBank/DDBJ whole genome shotgun (WGS) entry which is preliminary data.</text>
</comment>
<sequence>MELQRHGRSQELKAMATTNFKFSSRFGALVFVTDLFSQLLEDEEQQREAPPSQQQQHSLSPSPSRPNKSKRKATLPVRAIPPPQGTPAPLPEEFREVMIREGMTEGPILLIQKRLTATDLKKVQNRMSMPVKQATEDFFKFLKPSEEAIVNSEAGMTVRLIEPSRDVSTVVFKRWKMEKTTGRTSYMYVFNGKGWGDVKNKNALRESEEVQVWAFRVGDQLAHALVRVPS</sequence>
<dbReference type="GO" id="GO:0003677">
    <property type="term" value="F:DNA binding"/>
    <property type="evidence" value="ECO:0007669"/>
    <property type="project" value="UniProtKB-KW"/>
</dbReference>
<dbReference type="Gene3D" id="2.40.330.10">
    <property type="entry name" value="DNA-binding pseudobarrel domain"/>
    <property type="match status" value="1"/>
</dbReference>